<reference evidence="2 3" key="1">
    <citation type="submission" date="2014-04" db="EMBL/GenBank/DDBJ databases">
        <authorList>
            <consortium name="DOE Joint Genome Institute"/>
            <person name="Kuo A."/>
            <person name="Kohler A."/>
            <person name="Nagy L.G."/>
            <person name="Floudas D."/>
            <person name="Copeland A."/>
            <person name="Barry K.W."/>
            <person name="Cichocki N."/>
            <person name="Veneault-Fourrey C."/>
            <person name="LaButti K."/>
            <person name="Lindquist E.A."/>
            <person name="Lipzen A."/>
            <person name="Lundell T."/>
            <person name="Morin E."/>
            <person name="Murat C."/>
            <person name="Sun H."/>
            <person name="Tunlid A."/>
            <person name="Henrissat B."/>
            <person name="Grigoriev I.V."/>
            <person name="Hibbett D.S."/>
            <person name="Martin F."/>
            <person name="Nordberg H.P."/>
            <person name="Cantor M.N."/>
            <person name="Hua S.X."/>
        </authorList>
    </citation>
    <scope>NUCLEOTIDE SEQUENCE [LARGE SCALE GENOMIC DNA]</scope>
    <source>
        <strain evidence="2 3">Foug A</strain>
    </source>
</reference>
<proteinExistence type="predicted"/>
<feature type="region of interest" description="Disordered" evidence="1">
    <location>
        <begin position="37"/>
        <end position="81"/>
    </location>
</feature>
<evidence type="ECO:0000313" key="3">
    <source>
        <dbReference type="Proteomes" id="UP000053989"/>
    </source>
</evidence>
<sequence length="111" mass="11946">MENGQCRSYRRVRTGGTRQWGVKDCIILGEVESADDGIEREGDYGSDVEGEMKGDVDGERDEGKDSVGDTTSGSDIPSVGGPRWFVVVSYFPFAADTITAVRGVKIGCCMV</sequence>
<organism evidence="2 3">
    <name type="scientific">Scleroderma citrinum Foug A</name>
    <dbReference type="NCBI Taxonomy" id="1036808"/>
    <lineage>
        <taxon>Eukaryota</taxon>
        <taxon>Fungi</taxon>
        <taxon>Dikarya</taxon>
        <taxon>Basidiomycota</taxon>
        <taxon>Agaricomycotina</taxon>
        <taxon>Agaricomycetes</taxon>
        <taxon>Agaricomycetidae</taxon>
        <taxon>Boletales</taxon>
        <taxon>Sclerodermatineae</taxon>
        <taxon>Sclerodermataceae</taxon>
        <taxon>Scleroderma</taxon>
    </lineage>
</organism>
<accession>A0A0C3EJR4</accession>
<reference evidence="3" key="2">
    <citation type="submission" date="2015-01" db="EMBL/GenBank/DDBJ databases">
        <title>Evolutionary Origins and Diversification of the Mycorrhizal Mutualists.</title>
        <authorList>
            <consortium name="DOE Joint Genome Institute"/>
            <consortium name="Mycorrhizal Genomics Consortium"/>
            <person name="Kohler A."/>
            <person name="Kuo A."/>
            <person name="Nagy L.G."/>
            <person name="Floudas D."/>
            <person name="Copeland A."/>
            <person name="Barry K.W."/>
            <person name="Cichocki N."/>
            <person name="Veneault-Fourrey C."/>
            <person name="LaButti K."/>
            <person name="Lindquist E.A."/>
            <person name="Lipzen A."/>
            <person name="Lundell T."/>
            <person name="Morin E."/>
            <person name="Murat C."/>
            <person name="Riley R."/>
            <person name="Ohm R."/>
            <person name="Sun H."/>
            <person name="Tunlid A."/>
            <person name="Henrissat B."/>
            <person name="Grigoriev I.V."/>
            <person name="Hibbett D.S."/>
            <person name="Martin F."/>
        </authorList>
    </citation>
    <scope>NUCLEOTIDE SEQUENCE [LARGE SCALE GENOMIC DNA]</scope>
    <source>
        <strain evidence="3">Foug A</strain>
    </source>
</reference>
<name>A0A0C3EJR4_9AGAM</name>
<dbReference type="Proteomes" id="UP000053989">
    <property type="component" value="Unassembled WGS sequence"/>
</dbReference>
<evidence type="ECO:0000313" key="2">
    <source>
        <dbReference type="EMBL" id="KIM68136.1"/>
    </source>
</evidence>
<keyword evidence="3" id="KW-1185">Reference proteome</keyword>
<dbReference type="InParanoid" id="A0A0C3EJR4"/>
<dbReference type="EMBL" id="KN822010">
    <property type="protein sequence ID" value="KIM68136.1"/>
    <property type="molecule type" value="Genomic_DNA"/>
</dbReference>
<evidence type="ECO:0000256" key="1">
    <source>
        <dbReference type="SAM" id="MobiDB-lite"/>
    </source>
</evidence>
<dbReference type="AlphaFoldDB" id="A0A0C3EJR4"/>
<dbReference type="HOGENOM" id="CLU_2159909_0_0_1"/>
<protein>
    <submittedName>
        <fullName evidence="2">Uncharacterized protein</fullName>
    </submittedName>
</protein>
<feature type="compositionally biased region" description="Basic and acidic residues" evidence="1">
    <location>
        <begin position="50"/>
        <end position="67"/>
    </location>
</feature>
<gene>
    <name evidence="2" type="ORF">SCLCIDRAFT_1006552</name>
</gene>